<dbReference type="EMBL" id="FNJU01000001">
    <property type="protein sequence ID" value="SDP12473.1"/>
    <property type="molecule type" value="Genomic_DNA"/>
</dbReference>
<name>A0A1H0Q513_9BACI</name>
<dbReference type="OrthoDB" id="9917177at2"/>
<gene>
    <name evidence="1" type="ORF">SAMN05216565_101606</name>
</gene>
<organism evidence="1 2">
    <name type="scientific">Litchfieldia salsa</name>
    <dbReference type="NCBI Taxonomy" id="930152"/>
    <lineage>
        <taxon>Bacteria</taxon>
        <taxon>Bacillati</taxon>
        <taxon>Bacillota</taxon>
        <taxon>Bacilli</taxon>
        <taxon>Bacillales</taxon>
        <taxon>Bacillaceae</taxon>
        <taxon>Litchfieldia</taxon>
    </lineage>
</organism>
<evidence type="ECO:0000313" key="2">
    <source>
        <dbReference type="Proteomes" id="UP000199159"/>
    </source>
</evidence>
<sequence>MSKMLEEKIDLILRMSQELIGTRSMFVSRTGNGVFSILKARNSKNGSLVNTGESMVLNDIV</sequence>
<accession>A0A1H0Q513</accession>
<evidence type="ECO:0000313" key="1">
    <source>
        <dbReference type="EMBL" id="SDP12473.1"/>
    </source>
</evidence>
<reference evidence="2" key="1">
    <citation type="submission" date="2016-10" db="EMBL/GenBank/DDBJ databases">
        <authorList>
            <person name="Varghese N."/>
            <person name="Submissions S."/>
        </authorList>
    </citation>
    <scope>NUCLEOTIDE SEQUENCE [LARGE SCALE GENOMIC DNA]</scope>
    <source>
        <strain evidence="2">IBRC-M10078</strain>
    </source>
</reference>
<dbReference type="RefSeq" id="WP_090849739.1">
    <property type="nucleotide sequence ID" value="NZ_FNJU01000001.1"/>
</dbReference>
<keyword evidence="2" id="KW-1185">Reference proteome</keyword>
<dbReference type="STRING" id="930152.SAMN05216565_101606"/>
<proteinExistence type="predicted"/>
<dbReference type="Proteomes" id="UP000199159">
    <property type="component" value="Unassembled WGS sequence"/>
</dbReference>
<dbReference type="AlphaFoldDB" id="A0A1H0Q513"/>
<protein>
    <submittedName>
        <fullName evidence="1">Uncharacterized protein</fullName>
    </submittedName>
</protein>